<dbReference type="AlphaFoldDB" id="A0AA41SGK0"/>
<proteinExistence type="predicted"/>
<dbReference type="PANTHER" id="PTHR35119:SF1">
    <property type="entry name" value="PROTEIN POLYCHOME"/>
    <property type="match status" value="1"/>
</dbReference>
<name>A0AA41SGK0_PAPNU</name>
<gene>
    <name evidence="2" type="ORF">MKW94_017360</name>
</gene>
<reference evidence="2" key="1">
    <citation type="submission" date="2022-03" db="EMBL/GenBank/DDBJ databases">
        <title>A functionally conserved STORR gene fusion in Papaver species that diverged 16.8 million years ago.</title>
        <authorList>
            <person name="Catania T."/>
        </authorList>
    </citation>
    <scope>NUCLEOTIDE SEQUENCE</scope>
    <source>
        <strain evidence="2">S-191538</strain>
    </source>
</reference>
<feature type="compositionally biased region" description="Polar residues" evidence="1">
    <location>
        <begin position="153"/>
        <end position="170"/>
    </location>
</feature>
<dbReference type="GO" id="GO:0005634">
    <property type="term" value="C:nucleus"/>
    <property type="evidence" value="ECO:0007669"/>
    <property type="project" value="InterPro"/>
</dbReference>
<keyword evidence="3" id="KW-1185">Reference proteome</keyword>
<sequence length="264" mass="29147">MAYSRDRLVREDPMVIMSGGGRSNNSGIWQETSSSRLNVNTRGGRNLFGSPIQSSRVIRRSTDIRRDGGGGGYHGTPGIATPRNSNLYGTPLMSVQENPFSGIRRRGAGGGRLRNNNTLLPNWYPRTALRDITGVVNAIERRRTRLREDDSHLSSNAQPQESNVLGSNLSDTGAHLEPEFIMVTPHLKAAAVKAHMTPVQHLPKNLLGTCTADESDFLTPQKQLLNSIDQVGKAVLEELLKMKRTPTAKKAERQKKVRTLMAMR</sequence>
<dbReference type="GO" id="GO:0051783">
    <property type="term" value="P:regulation of nuclear division"/>
    <property type="evidence" value="ECO:0007669"/>
    <property type="project" value="InterPro"/>
</dbReference>
<feature type="region of interest" description="Disordered" evidence="1">
    <location>
        <begin position="63"/>
        <end position="83"/>
    </location>
</feature>
<evidence type="ECO:0000256" key="1">
    <source>
        <dbReference type="SAM" id="MobiDB-lite"/>
    </source>
</evidence>
<protein>
    <submittedName>
        <fullName evidence="2">Uncharacterized protein</fullName>
    </submittedName>
</protein>
<dbReference type="InterPro" id="IPR034590">
    <property type="entry name" value="POLYCHOME/GIG1"/>
</dbReference>
<dbReference type="PANTHER" id="PTHR35119">
    <property type="entry name" value="PROTEIN POLYCHOME"/>
    <property type="match status" value="1"/>
</dbReference>
<feature type="region of interest" description="Disordered" evidence="1">
    <location>
        <begin position="147"/>
        <end position="170"/>
    </location>
</feature>
<evidence type="ECO:0000313" key="3">
    <source>
        <dbReference type="Proteomes" id="UP001177140"/>
    </source>
</evidence>
<accession>A0AA41SGK0</accession>
<organism evidence="2 3">
    <name type="scientific">Papaver nudicaule</name>
    <name type="common">Iceland poppy</name>
    <dbReference type="NCBI Taxonomy" id="74823"/>
    <lineage>
        <taxon>Eukaryota</taxon>
        <taxon>Viridiplantae</taxon>
        <taxon>Streptophyta</taxon>
        <taxon>Embryophyta</taxon>
        <taxon>Tracheophyta</taxon>
        <taxon>Spermatophyta</taxon>
        <taxon>Magnoliopsida</taxon>
        <taxon>Ranunculales</taxon>
        <taxon>Papaveraceae</taxon>
        <taxon>Papaveroideae</taxon>
        <taxon>Papaver</taxon>
    </lineage>
</organism>
<dbReference type="Proteomes" id="UP001177140">
    <property type="component" value="Unassembled WGS sequence"/>
</dbReference>
<evidence type="ECO:0000313" key="2">
    <source>
        <dbReference type="EMBL" id="MCL7034510.1"/>
    </source>
</evidence>
<comment type="caution">
    <text evidence="2">The sequence shown here is derived from an EMBL/GenBank/DDBJ whole genome shotgun (WGS) entry which is preliminary data.</text>
</comment>
<dbReference type="EMBL" id="JAJJMA010146196">
    <property type="protein sequence ID" value="MCL7034510.1"/>
    <property type="molecule type" value="Genomic_DNA"/>
</dbReference>